<proteinExistence type="predicted"/>
<gene>
    <name evidence="1" type="ORF">CferDRAFT_0721</name>
</gene>
<evidence type="ECO:0000313" key="1">
    <source>
        <dbReference type="EMBL" id="EAT58677.1"/>
    </source>
</evidence>
<dbReference type="AlphaFoldDB" id="Q0YQZ6"/>
<dbReference type="OrthoDB" id="595092at2"/>
<sequence length="119" mass="13191">MSDSINLHEDPRFATVAADLERIRQEIIAKGKLLPLTGSKDGDVVILFDSYGEGKEAEPSILIEVTSPEEFNGAETLLDEFEDYVIDALEVASREWSQEVTELLGDDRPVILLINGEEV</sequence>
<dbReference type="Proteomes" id="UP000004162">
    <property type="component" value="Unassembled WGS sequence"/>
</dbReference>
<name>Q0YQZ6_9CHLB</name>
<evidence type="ECO:0000313" key="2">
    <source>
        <dbReference type="Proteomes" id="UP000004162"/>
    </source>
</evidence>
<organism evidence="1 2">
    <name type="scientific">Chlorobium ferrooxidans DSM 13031</name>
    <dbReference type="NCBI Taxonomy" id="377431"/>
    <lineage>
        <taxon>Bacteria</taxon>
        <taxon>Pseudomonadati</taxon>
        <taxon>Chlorobiota</taxon>
        <taxon>Chlorobiia</taxon>
        <taxon>Chlorobiales</taxon>
        <taxon>Chlorobiaceae</taxon>
        <taxon>Chlorobium/Pelodictyon group</taxon>
        <taxon>Chlorobium</taxon>
    </lineage>
</organism>
<reference evidence="1 2" key="2">
    <citation type="submission" date="2006-07" db="EMBL/GenBank/DDBJ databases">
        <title>Sequencing of the draft genome and assembly of Chlorobium ferroxidans DSM 13031.</title>
        <authorList>
            <consortium name="US DOE Joint Genome Institute (JGI-PGF)"/>
            <person name="Copeland A."/>
            <person name="Lucas S."/>
            <person name="Lapidus A."/>
            <person name="Barry K."/>
            <person name="Glavina del Rio T."/>
            <person name="Dalin E."/>
            <person name="Tice H."/>
            <person name="Bruce D."/>
            <person name="Pitluck S."/>
            <person name="Richardson P."/>
        </authorList>
    </citation>
    <scope>NUCLEOTIDE SEQUENCE [LARGE SCALE GENOMIC DNA]</scope>
    <source>
        <strain evidence="1 2">DSM 13031</strain>
    </source>
</reference>
<reference evidence="1 2" key="1">
    <citation type="submission" date="2006-07" db="EMBL/GenBank/DDBJ databases">
        <title>Annotation of the draft genome assembly of Chlorobium ferroxidans DSM 13031.</title>
        <authorList>
            <consortium name="US DOE Joint Genome Institute (JGI-ORNL)"/>
            <person name="Larimer F."/>
            <person name="Land M."/>
            <person name="Hauser L."/>
        </authorList>
    </citation>
    <scope>NUCLEOTIDE SEQUENCE [LARGE SCALE GENOMIC DNA]</scope>
    <source>
        <strain evidence="1 2">DSM 13031</strain>
    </source>
</reference>
<protein>
    <submittedName>
        <fullName evidence="1">Uncharacterized protein</fullName>
    </submittedName>
</protein>
<dbReference type="RefSeq" id="WP_006366629.1">
    <property type="nucleotide sequence ID" value="NZ_AASE01000014.1"/>
</dbReference>
<keyword evidence="2" id="KW-1185">Reference proteome</keyword>
<accession>Q0YQZ6</accession>
<dbReference type="EMBL" id="AASE01000014">
    <property type="protein sequence ID" value="EAT58677.1"/>
    <property type="molecule type" value="Genomic_DNA"/>
</dbReference>
<comment type="caution">
    <text evidence="1">The sequence shown here is derived from an EMBL/GenBank/DDBJ whole genome shotgun (WGS) entry which is preliminary data.</text>
</comment>